<keyword evidence="4 11" id="KW-0067">ATP-binding</keyword>
<dbReference type="InterPro" id="IPR003593">
    <property type="entry name" value="AAA+_ATPase"/>
</dbReference>
<comment type="caution">
    <text evidence="11">The sequence shown here is derived from an EMBL/GenBank/DDBJ whole genome shotgun (WGS) entry which is preliminary data.</text>
</comment>
<dbReference type="InterPro" id="IPR011527">
    <property type="entry name" value="ABC1_TM_dom"/>
</dbReference>
<feature type="transmembrane region" description="Helical" evidence="8">
    <location>
        <begin position="83"/>
        <end position="103"/>
    </location>
</feature>
<keyword evidence="12" id="KW-1185">Reference proteome</keyword>
<comment type="subcellular location">
    <subcellularLocation>
        <location evidence="1">Cell membrane</location>
        <topology evidence="1">Multi-pass membrane protein</topology>
    </subcellularLocation>
</comment>
<reference evidence="11" key="1">
    <citation type="submission" date="2021-08" db="EMBL/GenBank/DDBJ databases">
        <authorList>
            <person name="Stevens D.C."/>
        </authorList>
    </citation>
    <scope>NUCLEOTIDE SEQUENCE</scope>
    <source>
        <strain evidence="11">DSM 53165</strain>
    </source>
</reference>
<dbReference type="Proteomes" id="UP001139031">
    <property type="component" value="Unassembled WGS sequence"/>
</dbReference>
<dbReference type="Gene3D" id="3.40.50.300">
    <property type="entry name" value="P-loop containing nucleotide triphosphate hydrolases"/>
    <property type="match status" value="1"/>
</dbReference>
<dbReference type="InterPro" id="IPR039421">
    <property type="entry name" value="Type_1_exporter"/>
</dbReference>
<dbReference type="Pfam" id="PF00005">
    <property type="entry name" value="ABC_tran"/>
    <property type="match status" value="1"/>
</dbReference>
<dbReference type="CDD" id="cd03228">
    <property type="entry name" value="ABCC_MRP_Like"/>
    <property type="match status" value="1"/>
</dbReference>
<dbReference type="SUPFAM" id="SSF90123">
    <property type="entry name" value="ABC transporter transmembrane region"/>
    <property type="match status" value="1"/>
</dbReference>
<accession>A0ABS7TRL9</accession>
<dbReference type="PANTHER" id="PTHR24221:SF654">
    <property type="entry name" value="ATP-BINDING CASSETTE SUB-FAMILY B MEMBER 6"/>
    <property type="match status" value="1"/>
</dbReference>
<dbReference type="RefSeq" id="WP_224192471.1">
    <property type="nucleotide sequence ID" value="NZ_JAIRAU010000019.1"/>
</dbReference>
<dbReference type="InterPro" id="IPR027417">
    <property type="entry name" value="P-loop_NTPase"/>
</dbReference>
<organism evidence="11 12">
    <name type="scientific">Nannocystis pusilla</name>
    <dbReference type="NCBI Taxonomy" id="889268"/>
    <lineage>
        <taxon>Bacteria</taxon>
        <taxon>Pseudomonadati</taxon>
        <taxon>Myxococcota</taxon>
        <taxon>Polyangia</taxon>
        <taxon>Nannocystales</taxon>
        <taxon>Nannocystaceae</taxon>
        <taxon>Nannocystis</taxon>
    </lineage>
</organism>
<feature type="domain" description="ABC transporter" evidence="9">
    <location>
        <begin position="363"/>
        <end position="595"/>
    </location>
</feature>
<evidence type="ECO:0000256" key="4">
    <source>
        <dbReference type="ARBA" id="ARBA00022840"/>
    </source>
</evidence>
<dbReference type="InterPro" id="IPR017871">
    <property type="entry name" value="ABC_transporter-like_CS"/>
</dbReference>
<dbReference type="EMBL" id="JAIRAU010000019">
    <property type="protein sequence ID" value="MBZ5710701.1"/>
    <property type="molecule type" value="Genomic_DNA"/>
</dbReference>
<evidence type="ECO:0000256" key="1">
    <source>
        <dbReference type="ARBA" id="ARBA00004651"/>
    </source>
</evidence>
<evidence type="ECO:0000256" key="7">
    <source>
        <dbReference type="SAM" id="MobiDB-lite"/>
    </source>
</evidence>
<dbReference type="SMART" id="SM00382">
    <property type="entry name" value="AAA"/>
    <property type="match status" value="1"/>
</dbReference>
<evidence type="ECO:0000256" key="3">
    <source>
        <dbReference type="ARBA" id="ARBA00022741"/>
    </source>
</evidence>
<feature type="region of interest" description="Disordered" evidence="7">
    <location>
        <begin position="584"/>
        <end position="614"/>
    </location>
</feature>
<dbReference type="InterPro" id="IPR003439">
    <property type="entry name" value="ABC_transporter-like_ATP-bd"/>
</dbReference>
<dbReference type="PANTHER" id="PTHR24221">
    <property type="entry name" value="ATP-BINDING CASSETTE SUB-FAMILY B"/>
    <property type="match status" value="1"/>
</dbReference>
<feature type="transmembrane region" description="Helical" evidence="8">
    <location>
        <begin position="184"/>
        <end position="204"/>
    </location>
</feature>
<evidence type="ECO:0000256" key="6">
    <source>
        <dbReference type="ARBA" id="ARBA00023136"/>
    </source>
</evidence>
<dbReference type="InterPro" id="IPR036640">
    <property type="entry name" value="ABC1_TM_sf"/>
</dbReference>
<dbReference type="SUPFAM" id="SSF52540">
    <property type="entry name" value="P-loop containing nucleoside triphosphate hydrolases"/>
    <property type="match status" value="1"/>
</dbReference>
<dbReference type="GO" id="GO:0005524">
    <property type="term" value="F:ATP binding"/>
    <property type="evidence" value="ECO:0007669"/>
    <property type="project" value="UniProtKB-KW"/>
</dbReference>
<keyword evidence="5 8" id="KW-1133">Transmembrane helix</keyword>
<keyword evidence="2 8" id="KW-0812">Transmembrane</keyword>
<proteinExistence type="predicted"/>
<feature type="transmembrane region" description="Helical" evidence="8">
    <location>
        <begin position="42"/>
        <end position="71"/>
    </location>
</feature>
<evidence type="ECO:0000313" key="11">
    <source>
        <dbReference type="EMBL" id="MBZ5710701.1"/>
    </source>
</evidence>
<dbReference type="Gene3D" id="1.20.1560.10">
    <property type="entry name" value="ABC transporter type 1, transmembrane domain"/>
    <property type="match status" value="1"/>
</dbReference>
<evidence type="ECO:0000313" key="12">
    <source>
        <dbReference type="Proteomes" id="UP001139031"/>
    </source>
</evidence>
<feature type="transmembrane region" description="Helical" evidence="8">
    <location>
        <begin position="271"/>
        <end position="290"/>
    </location>
</feature>
<evidence type="ECO:0000256" key="5">
    <source>
        <dbReference type="ARBA" id="ARBA00022989"/>
    </source>
</evidence>
<evidence type="ECO:0000259" key="10">
    <source>
        <dbReference type="PROSITE" id="PS50929"/>
    </source>
</evidence>
<dbReference type="Pfam" id="PF00664">
    <property type="entry name" value="ABC_membrane"/>
    <property type="match status" value="1"/>
</dbReference>
<feature type="domain" description="ABC transmembrane type-1" evidence="10">
    <location>
        <begin position="44"/>
        <end position="331"/>
    </location>
</feature>
<evidence type="ECO:0000256" key="2">
    <source>
        <dbReference type="ARBA" id="ARBA00022692"/>
    </source>
</evidence>
<keyword evidence="6 8" id="KW-0472">Membrane</keyword>
<dbReference type="PROSITE" id="PS50893">
    <property type="entry name" value="ABC_TRANSPORTER_2"/>
    <property type="match status" value="1"/>
</dbReference>
<dbReference type="PROSITE" id="PS00211">
    <property type="entry name" value="ABC_TRANSPORTER_1"/>
    <property type="match status" value="1"/>
</dbReference>
<name>A0ABS7TRL9_9BACT</name>
<sequence>MSSPPAVALDPPEPRPRARAPRGLMALVWASWEALGASRARFYLFVALFVGANAAELLVPWAIGYTVGVFVEHGFTRVAYESALLGIGAYLGLRFANIVLHHLGRYVQSGVAYHARMHTLGRVFRALLGYELHWHVERHTGENLAKLNRSALAVSNVVGQYSWQVLEGTVKVVLASAALLALDWVVAANVVVMSAATVAAMMYFNRRLVEHIRRTNQFDNKIGRVCVDYLANMVTVKTLSLERNAESELAGHREEGSANVRRVSRFSELKWAAVSCGYALVMATSLLWYFHGAGVRSAALDVAQVYVLISYLDKIFGAISSFSAYYGNIVEACTAYEDASELLAGSPAPRPSRPQQRSQWREVAVRRLAFSYSGDERGLRCEALTLRKGEKIALVGPSGGGKSTLLKLLAGMIRPAAGEVVCDGRTTAIEALTRRALLIPQEPQIFSDTLRYNVTLDEALPPGALERAVALARLEPIIAKLPAGWDTHLAQSGLNLSGGERQRIALARGLLRAGARDLVLLDEPTAALDPRTEREVLGSIFGALPEVTVIASCHRWSLLSLFDRIIYVEDGEVRELSPSELPGAELPMIREPAAPRRRRRDTGSASHAAAVELA</sequence>
<dbReference type="PROSITE" id="PS50929">
    <property type="entry name" value="ABC_TM1F"/>
    <property type="match status" value="1"/>
</dbReference>
<evidence type="ECO:0000256" key="8">
    <source>
        <dbReference type="SAM" id="Phobius"/>
    </source>
</evidence>
<gene>
    <name evidence="11" type="ORF">K7C98_15675</name>
</gene>
<protein>
    <submittedName>
        <fullName evidence="11">ABC transporter ATP-binding protein/permease</fullName>
    </submittedName>
</protein>
<evidence type="ECO:0000259" key="9">
    <source>
        <dbReference type="PROSITE" id="PS50893"/>
    </source>
</evidence>
<keyword evidence="3" id="KW-0547">Nucleotide-binding</keyword>